<feature type="transmembrane region" description="Helical" evidence="1">
    <location>
        <begin position="28"/>
        <end position="49"/>
    </location>
</feature>
<name>A0ABM7WJQ4_9ACTN</name>
<evidence type="ECO:0000256" key="1">
    <source>
        <dbReference type="SAM" id="Phobius"/>
    </source>
</evidence>
<keyword evidence="1" id="KW-0812">Transmembrane</keyword>
<protein>
    <submittedName>
        <fullName evidence="2">Membrane protein</fullName>
    </submittedName>
</protein>
<feature type="transmembrane region" description="Helical" evidence="1">
    <location>
        <begin position="181"/>
        <end position="200"/>
    </location>
</feature>
<evidence type="ECO:0000313" key="3">
    <source>
        <dbReference type="Proteomes" id="UP001320544"/>
    </source>
</evidence>
<dbReference type="Pfam" id="PF09605">
    <property type="entry name" value="Trep_Strep"/>
    <property type="match status" value="1"/>
</dbReference>
<feature type="transmembrane region" description="Helical" evidence="1">
    <location>
        <begin position="127"/>
        <end position="144"/>
    </location>
</feature>
<dbReference type="EMBL" id="AP025564">
    <property type="protein sequence ID" value="BDE96522.1"/>
    <property type="molecule type" value="Genomic_DNA"/>
</dbReference>
<keyword evidence="1" id="KW-0472">Membrane</keyword>
<dbReference type="InterPro" id="IPR011733">
    <property type="entry name" value="CHP02185_IM"/>
</dbReference>
<organism evidence="2 3">
    <name type="scientific">Raoultibacter timonensis</name>
    <dbReference type="NCBI Taxonomy" id="1907662"/>
    <lineage>
        <taxon>Bacteria</taxon>
        <taxon>Bacillati</taxon>
        <taxon>Actinomycetota</taxon>
        <taxon>Coriobacteriia</taxon>
        <taxon>Eggerthellales</taxon>
        <taxon>Eggerthellaceae</taxon>
        <taxon>Raoultibacter</taxon>
    </lineage>
</organism>
<keyword evidence="3" id="KW-1185">Reference proteome</keyword>
<reference evidence="2 3" key="1">
    <citation type="submission" date="2022-01" db="EMBL/GenBank/DDBJ databases">
        <title>Novel bile acid biosynthetic pathways are enriched in the microbiome of centenarians.</title>
        <authorList>
            <person name="Sato Y."/>
            <person name="Atarashi K."/>
            <person name="Plichta R.D."/>
            <person name="Arai Y."/>
            <person name="Sasajima S."/>
            <person name="Kearney M.S."/>
            <person name="Suda W."/>
            <person name="Takeshita K."/>
            <person name="Sasaki T."/>
            <person name="Okamoto S."/>
            <person name="Skelly N.A."/>
            <person name="Okamura Y."/>
            <person name="Vlamakis H."/>
            <person name="Li Y."/>
            <person name="Tanoue T."/>
            <person name="Takei H."/>
            <person name="Nittono H."/>
            <person name="Narushima S."/>
            <person name="Irie J."/>
            <person name="Itoh H."/>
            <person name="Moriya K."/>
            <person name="Sugiura Y."/>
            <person name="Suematsu M."/>
            <person name="Moritoki N."/>
            <person name="Shibata S."/>
            <person name="Littman R.D."/>
            <person name="Fischbach A.M."/>
            <person name="Uwamino Y."/>
            <person name="Inoue T."/>
            <person name="Honda A."/>
            <person name="Hattori M."/>
            <person name="Murai T."/>
            <person name="Xavier J.R."/>
            <person name="Hirose N."/>
            <person name="Honda K."/>
        </authorList>
    </citation>
    <scope>NUCLEOTIDE SEQUENCE [LARGE SCALE GENOMIC DNA]</scope>
    <source>
        <strain evidence="2 3">CE91-St30</strain>
    </source>
</reference>
<keyword evidence="1" id="KW-1133">Transmembrane helix</keyword>
<sequence length="213" mass="22055">MGSAVQAKKPSTVVGAGNASGKLVGKDYITIAVFGLLMFLVFFAFSMVLGMNANAFWFTHAAGSLVAGIVWMYVAAKVPKRGAFAVMAVLVAVVALLLGMVWTGPAGIVVGGLAAEAIAGAGDKRTATRSIVAFAAFTLCFWVGQESMVIMAGQSYVDMVVEMGMSAEYGQTLVDFTKSPLALVALAATAVCPLIGGWIGSRLFCKHFARIAA</sequence>
<dbReference type="RefSeq" id="WP_244385796.1">
    <property type="nucleotide sequence ID" value="NZ_AP025564.1"/>
</dbReference>
<gene>
    <name evidence="2" type="ORF">CE91St30_18550</name>
</gene>
<feature type="transmembrane region" description="Helical" evidence="1">
    <location>
        <begin position="56"/>
        <end position="76"/>
    </location>
</feature>
<dbReference type="Proteomes" id="UP001320544">
    <property type="component" value="Chromosome"/>
</dbReference>
<accession>A0ABM7WJQ4</accession>
<dbReference type="NCBIfam" id="TIGR02185">
    <property type="entry name" value="Trep_Strep"/>
    <property type="match status" value="1"/>
</dbReference>
<proteinExistence type="predicted"/>
<feature type="transmembrane region" description="Helical" evidence="1">
    <location>
        <begin position="82"/>
        <end position="115"/>
    </location>
</feature>
<evidence type="ECO:0000313" key="2">
    <source>
        <dbReference type="EMBL" id="BDE96522.1"/>
    </source>
</evidence>